<feature type="compositionally biased region" description="Acidic residues" evidence="1">
    <location>
        <begin position="291"/>
        <end position="300"/>
    </location>
</feature>
<feature type="compositionally biased region" description="Basic and acidic residues" evidence="1">
    <location>
        <begin position="271"/>
        <end position="290"/>
    </location>
</feature>
<evidence type="ECO:0000256" key="1">
    <source>
        <dbReference type="SAM" id="MobiDB-lite"/>
    </source>
</evidence>
<keyword evidence="3" id="KW-1185">Reference proteome</keyword>
<feature type="compositionally biased region" description="Low complexity" evidence="1">
    <location>
        <begin position="24"/>
        <end position="39"/>
    </location>
</feature>
<name>A0A9P6LZQ5_MORAP</name>
<sequence>MNSLVSYASDSESDADEIIPPGPGLAAPAAGHSSAQHPSSPKHHGSHNSDENAPTTALTANTEHGQDDFVSAALKDLQTFAASVSDDTSALLETPEPDPPLVSLDNRISFEYGPSDMDVDHTSADVVPDDDIIMAEDTAVEAVVSPPTTPVELTSEQQVIFDAFMLKINAIPLVSQSPSLPPQDTDPAETKDERQEYMLSDQKWQQSASVQEIYSRLHQLSLLSSPTLDSQLLEDRLIEFAIRILDWDRGGMKPAYFMGEERVQFLSQQEAKSKSKGQDRSSSHATSSDHSDDDSEDERQGEDKTAIDPPPYAGVVAAMLELMRTTEQAAAPDGWEVVWDPMSNSYGFRHWDQVRGPCLPYIHPASTTIQGPALRLKK</sequence>
<proteinExistence type="predicted"/>
<feature type="compositionally biased region" description="Polar residues" evidence="1">
    <location>
        <begin position="51"/>
        <end position="63"/>
    </location>
</feature>
<dbReference type="OrthoDB" id="2410682at2759"/>
<dbReference type="Proteomes" id="UP000738359">
    <property type="component" value="Unassembled WGS sequence"/>
</dbReference>
<protein>
    <submittedName>
        <fullName evidence="2">Uncharacterized protein</fullName>
    </submittedName>
</protein>
<organism evidence="2 3">
    <name type="scientific">Mortierella alpina</name>
    <name type="common">Oleaginous fungus</name>
    <name type="synonym">Mortierella renispora</name>
    <dbReference type="NCBI Taxonomy" id="64518"/>
    <lineage>
        <taxon>Eukaryota</taxon>
        <taxon>Fungi</taxon>
        <taxon>Fungi incertae sedis</taxon>
        <taxon>Mucoromycota</taxon>
        <taxon>Mortierellomycotina</taxon>
        <taxon>Mortierellomycetes</taxon>
        <taxon>Mortierellales</taxon>
        <taxon>Mortierellaceae</taxon>
        <taxon>Mortierella</taxon>
    </lineage>
</organism>
<evidence type="ECO:0000313" key="3">
    <source>
        <dbReference type="Proteomes" id="UP000738359"/>
    </source>
</evidence>
<feature type="region of interest" description="Disordered" evidence="1">
    <location>
        <begin position="175"/>
        <end position="194"/>
    </location>
</feature>
<dbReference type="EMBL" id="JAAAHY010000927">
    <property type="protein sequence ID" value="KAF9955096.1"/>
    <property type="molecule type" value="Genomic_DNA"/>
</dbReference>
<accession>A0A9P6LZQ5</accession>
<comment type="caution">
    <text evidence="2">The sequence shown here is derived from an EMBL/GenBank/DDBJ whole genome shotgun (WGS) entry which is preliminary data.</text>
</comment>
<reference evidence="2" key="1">
    <citation type="journal article" date="2020" name="Fungal Divers.">
        <title>Resolving the Mortierellaceae phylogeny through synthesis of multi-gene phylogenetics and phylogenomics.</title>
        <authorList>
            <person name="Vandepol N."/>
            <person name="Liber J."/>
            <person name="Desiro A."/>
            <person name="Na H."/>
            <person name="Kennedy M."/>
            <person name="Barry K."/>
            <person name="Grigoriev I.V."/>
            <person name="Miller A.N."/>
            <person name="O'Donnell K."/>
            <person name="Stajich J.E."/>
            <person name="Bonito G."/>
        </authorList>
    </citation>
    <scope>NUCLEOTIDE SEQUENCE</scope>
    <source>
        <strain evidence="2">CK1249</strain>
    </source>
</reference>
<evidence type="ECO:0000313" key="2">
    <source>
        <dbReference type="EMBL" id="KAF9955096.1"/>
    </source>
</evidence>
<gene>
    <name evidence="2" type="ORF">BGZ70_010349</name>
</gene>
<dbReference type="AlphaFoldDB" id="A0A9P6LZQ5"/>
<feature type="region of interest" description="Disordered" evidence="1">
    <location>
        <begin position="1"/>
        <end position="64"/>
    </location>
</feature>
<feature type="region of interest" description="Disordered" evidence="1">
    <location>
        <begin position="267"/>
        <end position="310"/>
    </location>
</feature>